<accession>A0A5N5FW74</accession>
<dbReference type="EMBL" id="SMOL01000559">
    <property type="protein sequence ID" value="KAB2607385.1"/>
    <property type="molecule type" value="Genomic_DNA"/>
</dbReference>
<reference evidence="2 3" key="3">
    <citation type="submission" date="2019-11" db="EMBL/GenBank/DDBJ databases">
        <title>A de novo genome assembly of a pear dwarfing rootstock.</title>
        <authorList>
            <person name="Wang F."/>
            <person name="Wang J."/>
            <person name="Li S."/>
            <person name="Zhang Y."/>
            <person name="Fang M."/>
            <person name="Ma L."/>
            <person name="Zhao Y."/>
            <person name="Jiang S."/>
        </authorList>
    </citation>
    <scope>NUCLEOTIDE SEQUENCE [LARGE SCALE GENOMIC DNA]</scope>
    <source>
        <strain evidence="2">S2</strain>
        <tissue evidence="2">Leaf</tissue>
    </source>
</reference>
<name>A0A5N5FW74_9ROSA</name>
<dbReference type="AlphaFoldDB" id="A0A5N5FW74"/>
<evidence type="ECO:0000256" key="1">
    <source>
        <dbReference type="SAM" id="MobiDB-lite"/>
    </source>
</evidence>
<evidence type="ECO:0000313" key="2">
    <source>
        <dbReference type="EMBL" id="KAB2607385.1"/>
    </source>
</evidence>
<evidence type="ECO:0000313" key="3">
    <source>
        <dbReference type="Proteomes" id="UP000327157"/>
    </source>
</evidence>
<sequence>MDSFMMIIILIYDEVMPNDASQQNLDPPTPDIQESSLAQGVHRPSDKDDGRGDHENVSIDDENIISILGDDDGRIHSLPQGMVDRDDFVVLLDHLNRSSLVVGRHDHEANLKLLLYTNLYSKFLTERYDRTEGKIIVLTHIPISVNLHPTFNFLCHPHFPNSISVKQNNGSDRPATSITTTSSSKPSWLVG</sequence>
<organism evidence="2 3">
    <name type="scientific">Pyrus ussuriensis x Pyrus communis</name>
    <dbReference type="NCBI Taxonomy" id="2448454"/>
    <lineage>
        <taxon>Eukaryota</taxon>
        <taxon>Viridiplantae</taxon>
        <taxon>Streptophyta</taxon>
        <taxon>Embryophyta</taxon>
        <taxon>Tracheophyta</taxon>
        <taxon>Spermatophyta</taxon>
        <taxon>Magnoliopsida</taxon>
        <taxon>eudicotyledons</taxon>
        <taxon>Gunneridae</taxon>
        <taxon>Pentapetalae</taxon>
        <taxon>rosids</taxon>
        <taxon>fabids</taxon>
        <taxon>Rosales</taxon>
        <taxon>Rosaceae</taxon>
        <taxon>Amygdaloideae</taxon>
        <taxon>Maleae</taxon>
        <taxon>Pyrus</taxon>
    </lineage>
</organism>
<feature type="compositionally biased region" description="Polar residues" evidence="1">
    <location>
        <begin position="20"/>
        <end position="38"/>
    </location>
</feature>
<proteinExistence type="predicted"/>
<comment type="caution">
    <text evidence="2">The sequence shown here is derived from an EMBL/GenBank/DDBJ whole genome shotgun (WGS) entry which is preliminary data.</text>
</comment>
<keyword evidence="3" id="KW-1185">Reference proteome</keyword>
<reference evidence="3" key="2">
    <citation type="submission" date="2019-10" db="EMBL/GenBank/DDBJ databases">
        <title>A de novo genome assembly of a pear dwarfing rootstock.</title>
        <authorList>
            <person name="Wang F."/>
            <person name="Wang J."/>
            <person name="Li S."/>
            <person name="Zhang Y."/>
            <person name="Fang M."/>
            <person name="Ma L."/>
            <person name="Zhao Y."/>
            <person name="Jiang S."/>
        </authorList>
    </citation>
    <scope>NUCLEOTIDE SEQUENCE [LARGE SCALE GENOMIC DNA]</scope>
</reference>
<feature type="region of interest" description="Disordered" evidence="1">
    <location>
        <begin position="20"/>
        <end position="57"/>
    </location>
</feature>
<feature type="region of interest" description="Disordered" evidence="1">
    <location>
        <begin position="166"/>
        <end position="191"/>
    </location>
</feature>
<gene>
    <name evidence="2" type="ORF">D8674_007102</name>
</gene>
<feature type="compositionally biased region" description="Basic and acidic residues" evidence="1">
    <location>
        <begin position="43"/>
        <end position="57"/>
    </location>
</feature>
<reference evidence="2 3" key="1">
    <citation type="submission" date="2019-09" db="EMBL/GenBank/DDBJ databases">
        <authorList>
            <person name="Ou C."/>
        </authorList>
    </citation>
    <scope>NUCLEOTIDE SEQUENCE [LARGE SCALE GENOMIC DNA]</scope>
    <source>
        <strain evidence="2">S2</strain>
        <tissue evidence="2">Leaf</tissue>
    </source>
</reference>
<dbReference type="Proteomes" id="UP000327157">
    <property type="component" value="Chromosome 11"/>
</dbReference>
<protein>
    <submittedName>
        <fullName evidence="2">Uncharacterized protein</fullName>
    </submittedName>
</protein>